<keyword evidence="2" id="KW-0731">Sigma factor</keyword>
<dbReference type="PANTHER" id="PTHR43133">
    <property type="entry name" value="RNA POLYMERASE ECF-TYPE SIGMA FACTO"/>
    <property type="match status" value="1"/>
</dbReference>
<dbReference type="Proteomes" id="UP000612282">
    <property type="component" value="Unassembled WGS sequence"/>
</dbReference>
<dbReference type="EMBL" id="BOMG01000063">
    <property type="protein sequence ID" value="GID56775.1"/>
    <property type="molecule type" value="Genomic_DNA"/>
</dbReference>
<keyword evidence="6" id="KW-1185">Reference proteome</keyword>
<dbReference type="InterPro" id="IPR007627">
    <property type="entry name" value="RNA_pol_sigma70_r2"/>
</dbReference>
<evidence type="ECO:0000256" key="3">
    <source>
        <dbReference type="ARBA" id="ARBA00023163"/>
    </source>
</evidence>
<accession>A0ABQ3XED0</accession>
<keyword evidence="3" id="KW-0804">Transcription</keyword>
<reference evidence="5 6" key="1">
    <citation type="submission" date="2021-01" db="EMBL/GenBank/DDBJ databases">
        <title>Whole genome shotgun sequence of Actinoplanes couchii NBRC 106145.</title>
        <authorList>
            <person name="Komaki H."/>
            <person name="Tamura T."/>
        </authorList>
    </citation>
    <scope>NUCLEOTIDE SEQUENCE [LARGE SCALE GENOMIC DNA]</scope>
    <source>
        <strain evidence="5 6">NBRC 106145</strain>
    </source>
</reference>
<dbReference type="Gene3D" id="1.10.1740.10">
    <property type="match status" value="1"/>
</dbReference>
<evidence type="ECO:0000259" key="4">
    <source>
        <dbReference type="Pfam" id="PF04542"/>
    </source>
</evidence>
<comment type="caution">
    <text evidence="5">The sequence shown here is derived from an EMBL/GenBank/DDBJ whole genome shotgun (WGS) entry which is preliminary data.</text>
</comment>
<protein>
    <recommendedName>
        <fullName evidence="4">RNA polymerase sigma-70 region 2 domain-containing protein</fullName>
    </recommendedName>
</protein>
<dbReference type="InterPro" id="IPR014284">
    <property type="entry name" value="RNA_pol_sigma-70_dom"/>
</dbReference>
<evidence type="ECO:0000313" key="5">
    <source>
        <dbReference type="EMBL" id="GID56775.1"/>
    </source>
</evidence>
<organism evidence="5 6">
    <name type="scientific">Actinoplanes couchii</name>
    <dbReference type="NCBI Taxonomy" id="403638"/>
    <lineage>
        <taxon>Bacteria</taxon>
        <taxon>Bacillati</taxon>
        <taxon>Actinomycetota</taxon>
        <taxon>Actinomycetes</taxon>
        <taxon>Micromonosporales</taxon>
        <taxon>Micromonosporaceae</taxon>
        <taxon>Actinoplanes</taxon>
    </lineage>
</organism>
<gene>
    <name evidence="5" type="ORF">Aco03nite_051790</name>
</gene>
<name>A0ABQ3XED0_9ACTN</name>
<dbReference type="PANTHER" id="PTHR43133:SF51">
    <property type="entry name" value="RNA POLYMERASE SIGMA FACTOR"/>
    <property type="match status" value="1"/>
</dbReference>
<dbReference type="NCBIfam" id="TIGR02937">
    <property type="entry name" value="sigma70-ECF"/>
    <property type="match status" value="1"/>
</dbReference>
<feature type="domain" description="RNA polymerase sigma-70 region 2" evidence="4">
    <location>
        <begin position="29"/>
        <end position="93"/>
    </location>
</feature>
<dbReference type="Pfam" id="PF04542">
    <property type="entry name" value="Sigma70_r2"/>
    <property type="match status" value="1"/>
</dbReference>
<keyword evidence="1" id="KW-0805">Transcription regulation</keyword>
<evidence type="ECO:0000256" key="1">
    <source>
        <dbReference type="ARBA" id="ARBA00023015"/>
    </source>
</evidence>
<evidence type="ECO:0000256" key="2">
    <source>
        <dbReference type="ARBA" id="ARBA00023082"/>
    </source>
</evidence>
<dbReference type="InterPro" id="IPR039425">
    <property type="entry name" value="RNA_pol_sigma-70-like"/>
</dbReference>
<proteinExistence type="predicted"/>
<sequence length="235" mass="26396">MGEVVGLELTDAELVTAGQNGDRDAVAVLLNRHLRLTYHVIRRALDGHPDTDDLVQETMIRAVEKLADLRDPTRFRAWLITIAIRQVKNRARRPPPMSLISPDPPDPGVDVADEALDRAGRDERRRRFRAAARWISDEDRWLLTLWSRELDGDLTRAELADALHVSRPHAAVRINRMRAHLIRAHEVVTAYEARPRCPGLTRAAEGHLLARVSRHIQSCPSCRPATPLPACAPAC</sequence>
<evidence type="ECO:0000313" key="6">
    <source>
        <dbReference type="Proteomes" id="UP000612282"/>
    </source>
</evidence>
<dbReference type="SUPFAM" id="SSF88946">
    <property type="entry name" value="Sigma2 domain of RNA polymerase sigma factors"/>
    <property type="match status" value="1"/>
</dbReference>
<dbReference type="InterPro" id="IPR013325">
    <property type="entry name" value="RNA_pol_sigma_r2"/>
</dbReference>